<feature type="region of interest" description="Disordered" evidence="2">
    <location>
        <begin position="313"/>
        <end position="352"/>
    </location>
</feature>
<dbReference type="Gene3D" id="3.40.630.190">
    <property type="entry name" value="LCP protein"/>
    <property type="match status" value="1"/>
</dbReference>
<dbReference type="EMBL" id="BMDD01000004">
    <property type="protein sequence ID" value="GGH81285.1"/>
    <property type="molecule type" value="Genomic_DNA"/>
</dbReference>
<reference evidence="5" key="1">
    <citation type="journal article" date="2019" name="Int. J. Syst. Evol. Microbiol.">
        <title>The Global Catalogue of Microorganisms (GCM) 10K type strain sequencing project: providing services to taxonomists for standard genome sequencing and annotation.</title>
        <authorList>
            <consortium name="The Broad Institute Genomics Platform"/>
            <consortium name="The Broad Institute Genome Sequencing Center for Infectious Disease"/>
            <person name="Wu L."/>
            <person name="Ma J."/>
        </authorList>
    </citation>
    <scope>NUCLEOTIDE SEQUENCE [LARGE SCALE GENOMIC DNA]</scope>
    <source>
        <strain evidence="5">CCM 8702</strain>
    </source>
</reference>
<evidence type="ECO:0000313" key="4">
    <source>
        <dbReference type="EMBL" id="GGH81285.1"/>
    </source>
</evidence>
<feature type="domain" description="Cell envelope-related transcriptional attenuator" evidence="3">
    <location>
        <begin position="89"/>
        <end position="237"/>
    </location>
</feature>
<evidence type="ECO:0000256" key="2">
    <source>
        <dbReference type="SAM" id="MobiDB-lite"/>
    </source>
</evidence>
<comment type="similarity">
    <text evidence="1">Belongs to the LytR/CpsA/Psr (LCP) family.</text>
</comment>
<dbReference type="Proteomes" id="UP000605427">
    <property type="component" value="Unassembled WGS sequence"/>
</dbReference>
<dbReference type="InterPro" id="IPR004474">
    <property type="entry name" value="LytR_CpsA_psr"/>
</dbReference>
<evidence type="ECO:0000313" key="5">
    <source>
        <dbReference type="Proteomes" id="UP000605427"/>
    </source>
</evidence>
<dbReference type="PANTHER" id="PTHR33392">
    <property type="entry name" value="POLYISOPRENYL-TEICHOIC ACID--PEPTIDOGLYCAN TEICHOIC ACID TRANSFERASE TAGU"/>
    <property type="match status" value="1"/>
</dbReference>
<keyword evidence="5" id="KW-1185">Reference proteome</keyword>
<dbReference type="InterPro" id="IPR050922">
    <property type="entry name" value="LytR/CpsA/Psr_CW_biosynth"/>
</dbReference>
<comment type="caution">
    <text evidence="4">The sequence shown here is derived from an EMBL/GenBank/DDBJ whole genome shotgun (WGS) entry which is preliminary data.</text>
</comment>
<name>A0ABQ2A055_9BACL</name>
<dbReference type="Pfam" id="PF03816">
    <property type="entry name" value="LytR_cpsA_psr"/>
    <property type="match status" value="1"/>
</dbReference>
<accession>A0ABQ2A055</accession>
<organism evidence="4 5">
    <name type="scientific">Saccharibacillus endophyticus</name>
    <dbReference type="NCBI Taxonomy" id="2060666"/>
    <lineage>
        <taxon>Bacteria</taxon>
        <taxon>Bacillati</taxon>
        <taxon>Bacillota</taxon>
        <taxon>Bacilli</taxon>
        <taxon>Bacillales</taxon>
        <taxon>Paenibacillaceae</taxon>
        <taxon>Saccharibacillus</taxon>
    </lineage>
</organism>
<dbReference type="RefSeq" id="WP_172245148.1">
    <property type="nucleotide sequence ID" value="NZ_BMDD01000004.1"/>
</dbReference>
<evidence type="ECO:0000256" key="1">
    <source>
        <dbReference type="ARBA" id="ARBA00006068"/>
    </source>
</evidence>
<protein>
    <recommendedName>
        <fullName evidence="3">Cell envelope-related transcriptional attenuator domain-containing protein</fullName>
    </recommendedName>
</protein>
<dbReference type="NCBIfam" id="TIGR00350">
    <property type="entry name" value="lytR_cpsA_psr"/>
    <property type="match status" value="1"/>
</dbReference>
<evidence type="ECO:0000259" key="3">
    <source>
        <dbReference type="Pfam" id="PF03816"/>
    </source>
</evidence>
<proteinExistence type="inferred from homology"/>
<dbReference type="PANTHER" id="PTHR33392:SF6">
    <property type="entry name" value="POLYISOPRENYL-TEICHOIC ACID--PEPTIDOGLYCAN TEICHOIC ACID TRANSFERASE TAGU"/>
    <property type="match status" value="1"/>
</dbReference>
<sequence>MTRNQKRAIIWAFALIVLSAGGYAAYYFSNLYNQVASLQKVGDSSPFRSLPVTETTVAQEPPKWEGSEPVNILLMGVDGRDSMGDDIPRSDTMLVASIDPVQKTINIFSIMRDTYLDVPGFGKQRINAAITHGPNTAMETVGNLLGIPIQYYVYTDFEGFIKLVDSVGGVDFHVEKDMKYLSAADGPQYDIDLKEGMQHLDGRTALQYVRFRHDRLSDFSRTGRQREFLQAVAEKLKSSTSIMNLPDILEQVNPYIDTNLSVGDMWKLATVAYDSKMGGSEQIPPNSLLREEKIGGAAVLTVRNDDKLKEFVQETLNAGPEEEENAPMPDRSVPAPSGTKNEALGEGTGEPQ</sequence>
<gene>
    <name evidence="4" type="ORF">GCM10007362_30850</name>
</gene>